<name>A0A5C6DJR4_9BACT</name>
<dbReference type="Pfam" id="PF13439">
    <property type="entry name" value="Glyco_transf_4"/>
    <property type="match status" value="1"/>
</dbReference>
<protein>
    <submittedName>
        <fullName evidence="4">2-deoxystreptamine glucosyltransferase</fullName>
        <ecNumber evidence="4">2.4.1.284</ecNumber>
    </submittedName>
</protein>
<organism evidence="4 5">
    <name type="scientific">Novipirellula aureliae</name>
    <dbReference type="NCBI Taxonomy" id="2527966"/>
    <lineage>
        <taxon>Bacteria</taxon>
        <taxon>Pseudomonadati</taxon>
        <taxon>Planctomycetota</taxon>
        <taxon>Planctomycetia</taxon>
        <taxon>Pirellulales</taxon>
        <taxon>Pirellulaceae</taxon>
        <taxon>Novipirellula</taxon>
    </lineage>
</organism>
<evidence type="ECO:0000259" key="2">
    <source>
        <dbReference type="Pfam" id="PF00534"/>
    </source>
</evidence>
<sequence length="407" mass="46078">MQSEKTLPTRKLRVLMLLENESIPEDTRVVLEAESLIEAGYQVSVICPTGRSRKWVETVGRITVYRYPAIFEVRGFCGYVMEYSYSLLALFLWSILIYLRRGFDVVHVHTPPDMTSIIAIFYKILGKRFVYDHHDLSPELYLAQVPNRKPNSVYHLLRFFERLACRHADRLIATNETQRSMQIGRCGADPDRCYVVRNGPNESFLGDVIANAEIDAPEKIVLGYVGAIGSQDGVDYVIHVVKQLRMVHNRDDFLAVIIGDGPALPTLKTLAKQLDVENLIHFTGKIPFAEVPSCIAAFDICLTPDPSNAYNDSCTTIKTMEYMALAKPIVCFRTTENQRTVADAALYADNNDVAEFASQTIRLMDDESLRNQLGAIGRQRIDGGLTWHHQSPQLIALYDRLLYQIRA</sequence>
<dbReference type="RefSeq" id="WP_197172284.1">
    <property type="nucleotide sequence ID" value="NZ_SJPY01000009.1"/>
</dbReference>
<keyword evidence="4" id="KW-0328">Glycosyltransferase</keyword>
<dbReference type="SUPFAM" id="SSF53756">
    <property type="entry name" value="UDP-Glycosyltransferase/glycogen phosphorylase"/>
    <property type="match status" value="1"/>
</dbReference>
<evidence type="ECO:0000313" key="4">
    <source>
        <dbReference type="EMBL" id="TWU35821.1"/>
    </source>
</evidence>
<dbReference type="Gene3D" id="3.40.50.2000">
    <property type="entry name" value="Glycogen Phosphorylase B"/>
    <property type="match status" value="2"/>
</dbReference>
<feature type="transmembrane region" description="Helical" evidence="1">
    <location>
        <begin position="83"/>
        <end position="99"/>
    </location>
</feature>
<dbReference type="Pfam" id="PF00534">
    <property type="entry name" value="Glycos_transf_1"/>
    <property type="match status" value="1"/>
</dbReference>
<dbReference type="InterPro" id="IPR028098">
    <property type="entry name" value="Glyco_trans_4-like_N"/>
</dbReference>
<dbReference type="PANTHER" id="PTHR45947:SF3">
    <property type="entry name" value="SULFOQUINOVOSYL TRANSFERASE SQD2"/>
    <property type="match status" value="1"/>
</dbReference>
<comment type="caution">
    <text evidence="4">The sequence shown here is derived from an EMBL/GenBank/DDBJ whole genome shotgun (WGS) entry which is preliminary data.</text>
</comment>
<dbReference type="InterPro" id="IPR001296">
    <property type="entry name" value="Glyco_trans_1"/>
</dbReference>
<dbReference type="AlphaFoldDB" id="A0A5C6DJR4"/>
<feature type="domain" description="Glycosyl transferase family 1" evidence="2">
    <location>
        <begin position="217"/>
        <end position="380"/>
    </location>
</feature>
<evidence type="ECO:0000313" key="5">
    <source>
        <dbReference type="Proteomes" id="UP000315471"/>
    </source>
</evidence>
<dbReference type="EMBL" id="SJPY01000009">
    <property type="protein sequence ID" value="TWU35821.1"/>
    <property type="molecule type" value="Genomic_DNA"/>
</dbReference>
<keyword evidence="1" id="KW-0472">Membrane</keyword>
<dbReference type="PANTHER" id="PTHR45947">
    <property type="entry name" value="SULFOQUINOVOSYL TRANSFERASE SQD2"/>
    <property type="match status" value="1"/>
</dbReference>
<keyword evidence="4" id="KW-0808">Transferase</keyword>
<reference evidence="4 5" key="1">
    <citation type="submission" date="2019-02" db="EMBL/GenBank/DDBJ databases">
        <title>Deep-cultivation of Planctomycetes and their phenomic and genomic characterization uncovers novel biology.</title>
        <authorList>
            <person name="Wiegand S."/>
            <person name="Jogler M."/>
            <person name="Boedeker C."/>
            <person name="Pinto D."/>
            <person name="Vollmers J."/>
            <person name="Rivas-Marin E."/>
            <person name="Kohn T."/>
            <person name="Peeters S.H."/>
            <person name="Heuer A."/>
            <person name="Rast P."/>
            <person name="Oberbeckmann S."/>
            <person name="Bunk B."/>
            <person name="Jeske O."/>
            <person name="Meyerdierks A."/>
            <person name="Storesund J.E."/>
            <person name="Kallscheuer N."/>
            <person name="Luecker S."/>
            <person name="Lage O.M."/>
            <person name="Pohl T."/>
            <person name="Merkel B.J."/>
            <person name="Hornburger P."/>
            <person name="Mueller R.-W."/>
            <person name="Bruemmer F."/>
            <person name="Labrenz M."/>
            <person name="Spormann A.M."/>
            <person name="Op Den Camp H."/>
            <person name="Overmann J."/>
            <person name="Amann R."/>
            <person name="Jetten M.S.M."/>
            <person name="Mascher T."/>
            <person name="Medema M.H."/>
            <person name="Devos D.P."/>
            <person name="Kaster A.-K."/>
            <person name="Ovreas L."/>
            <person name="Rohde M."/>
            <person name="Galperin M.Y."/>
            <person name="Jogler C."/>
        </authorList>
    </citation>
    <scope>NUCLEOTIDE SEQUENCE [LARGE SCALE GENOMIC DNA]</scope>
    <source>
        <strain evidence="4 5">Q31b</strain>
    </source>
</reference>
<dbReference type="EC" id="2.4.1.284" evidence="4"/>
<keyword evidence="1" id="KW-0812">Transmembrane</keyword>
<evidence type="ECO:0000259" key="3">
    <source>
        <dbReference type="Pfam" id="PF13439"/>
    </source>
</evidence>
<dbReference type="CDD" id="cd03794">
    <property type="entry name" value="GT4_WbuB-like"/>
    <property type="match status" value="1"/>
</dbReference>
<feature type="domain" description="Glycosyltransferase subfamily 4-like N-terminal" evidence="3">
    <location>
        <begin position="32"/>
        <end position="199"/>
    </location>
</feature>
<keyword evidence="1" id="KW-1133">Transmembrane helix</keyword>
<dbReference type="GO" id="GO:0102318">
    <property type="term" value="F:2-deoxystreptamine glucosyltransferase activity"/>
    <property type="evidence" value="ECO:0007669"/>
    <property type="project" value="UniProtKB-EC"/>
</dbReference>
<dbReference type="InterPro" id="IPR050194">
    <property type="entry name" value="Glycosyltransferase_grp1"/>
</dbReference>
<dbReference type="Proteomes" id="UP000315471">
    <property type="component" value="Unassembled WGS sequence"/>
</dbReference>
<accession>A0A5C6DJR4</accession>
<gene>
    <name evidence="4" type="primary">kanF_4</name>
    <name evidence="4" type="ORF">Q31b_52560</name>
</gene>
<proteinExistence type="predicted"/>
<evidence type="ECO:0000256" key="1">
    <source>
        <dbReference type="SAM" id="Phobius"/>
    </source>
</evidence>
<keyword evidence="5" id="KW-1185">Reference proteome</keyword>